<gene>
    <name evidence="4" type="ORF">Celaphus_00012081</name>
</gene>
<keyword evidence="1" id="KW-0813">Transport</keyword>
<dbReference type="Proteomes" id="UP000242450">
    <property type="component" value="Chromosome 18"/>
</dbReference>
<dbReference type="PANTHER" id="PTHR10219:SF25">
    <property type="entry name" value="PLECKSTRIN HOMOLOGY DOMAIN-CONTAINING FAMILY A MEMBER 8"/>
    <property type="match status" value="1"/>
</dbReference>
<evidence type="ECO:0000313" key="5">
    <source>
        <dbReference type="Proteomes" id="UP000242450"/>
    </source>
</evidence>
<dbReference type="EMBL" id="MKHE01000018">
    <property type="protein sequence ID" value="OWK06387.1"/>
    <property type="molecule type" value="Genomic_DNA"/>
</dbReference>
<dbReference type="InterPro" id="IPR036497">
    <property type="entry name" value="GLTP_sf"/>
</dbReference>
<reference evidence="4 5" key="1">
    <citation type="journal article" date="2018" name="Mol. Genet. Genomics">
        <title>The red deer Cervus elaphus genome CerEla1.0: sequencing, annotating, genes, and chromosomes.</title>
        <authorList>
            <person name="Bana N.A."/>
            <person name="Nyiri A."/>
            <person name="Nagy J."/>
            <person name="Frank K."/>
            <person name="Nagy T."/>
            <person name="Steger V."/>
            <person name="Schiller M."/>
            <person name="Lakatos P."/>
            <person name="Sugar L."/>
            <person name="Horn P."/>
            <person name="Barta E."/>
            <person name="Orosz L."/>
        </authorList>
    </citation>
    <scope>NUCLEOTIDE SEQUENCE [LARGE SCALE GENOMIC DNA]</scope>
    <source>
        <strain evidence="4">Hungarian</strain>
    </source>
</reference>
<dbReference type="GO" id="GO:0016020">
    <property type="term" value="C:membrane"/>
    <property type="evidence" value="ECO:0007669"/>
    <property type="project" value="TreeGrafter"/>
</dbReference>
<protein>
    <submittedName>
        <fullName evidence="4">PLEKHA8</fullName>
    </submittedName>
</protein>
<dbReference type="SUPFAM" id="SSF110004">
    <property type="entry name" value="Glycolipid transfer protein, GLTP"/>
    <property type="match status" value="1"/>
</dbReference>
<organism evidence="4 5">
    <name type="scientific">Cervus elaphus hippelaphus</name>
    <name type="common">European red deer</name>
    <dbReference type="NCBI Taxonomy" id="46360"/>
    <lineage>
        <taxon>Eukaryota</taxon>
        <taxon>Metazoa</taxon>
        <taxon>Chordata</taxon>
        <taxon>Craniata</taxon>
        <taxon>Vertebrata</taxon>
        <taxon>Euteleostomi</taxon>
        <taxon>Mammalia</taxon>
        <taxon>Eutheria</taxon>
        <taxon>Laurasiatheria</taxon>
        <taxon>Artiodactyla</taxon>
        <taxon>Ruminantia</taxon>
        <taxon>Pecora</taxon>
        <taxon>Cervidae</taxon>
        <taxon>Cervinae</taxon>
        <taxon>Cervus</taxon>
    </lineage>
</organism>
<feature type="domain" description="Glycolipid transfer protein" evidence="3">
    <location>
        <begin position="192"/>
        <end position="289"/>
    </location>
</feature>
<dbReference type="Gene3D" id="1.10.3520.10">
    <property type="entry name" value="Glycolipid transfer protein"/>
    <property type="match status" value="1"/>
</dbReference>
<dbReference type="GO" id="GO:1902388">
    <property type="term" value="F:ceramide 1-phosphate transfer activity"/>
    <property type="evidence" value="ECO:0007669"/>
    <property type="project" value="TreeGrafter"/>
</dbReference>
<sequence>MKGRLREGIDVGTLLKSTCNTFLKTLEECMQIANAAFTSELLYRTPPGSPQLAMLKSNKVTDQLNLAAAGHNGKQMELNSCENGSLNMEINDDEEILVRNKSSLCLKPAETDCSISSEENTDDNVTVQGEMMKEVGEESLGNHDSDLAQPELHSTNSSPESHWEEDQEVIPTFFSTMNTSFSDIELLEDSGIPTEAFLASCYAVVPVLDKLGPTVFAPVKMDLVGNIKKVNQKYITNKEEFTTLQKIVLHEVEADVAQVRNSATEALLWLKRGLKFLKGFLTEVKNGEKDIQTALRIPSFLLWFNVERESSPNHPLPSEHRHNKLCANK</sequence>
<dbReference type="AlphaFoldDB" id="A0A212CK56"/>
<dbReference type="GO" id="GO:0005829">
    <property type="term" value="C:cytosol"/>
    <property type="evidence" value="ECO:0007669"/>
    <property type="project" value="TreeGrafter"/>
</dbReference>
<evidence type="ECO:0000256" key="1">
    <source>
        <dbReference type="ARBA" id="ARBA00022448"/>
    </source>
</evidence>
<feature type="region of interest" description="Disordered" evidence="2">
    <location>
        <begin position="137"/>
        <end position="163"/>
    </location>
</feature>
<comment type="caution">
    <text evidence="4">The sequence shown here is derived from an EMBL/GenBank/DDBJ whole genome shotgun (WGS) entry which is preliminary data.</text>
</comment>
<keyword evidence="5" id="KW-1185">Reference proteome</keyword>
<dbReference type="FunFam" id="1.10.3520.10:FF:000001">
    <property type="entry name" value="Pleckstrin domain-containing family A member 8"/>
    <property type="match status" value="1"/>
</dbReference>
<evidence type="ECO:0000256" key="2">
    <source>
        <dbReference type="SAM" id="MobiDB-lite"/>
    </source>
</evidence>
<dbReference type="OrthoDB" id="1854502at2759"/>
<dbReference type="PANTHER" id="PTHR10219">
    <property type="entry name" value="GLYCOLIPID TRANSFER PROTEIN-RELATED"/>
    <property type="match status" value="1"/>
</dbReference>
<accession>A0A212CK56</accession>
<proteinExistence type="predicted"/>
<dbReference type="InterPro" id="IPR014830">
    <property type="entry name" value="Glycolipid_transfer_prot_dom"/>
</dbReference>
<dbReference type="Pfam" id="PF08718">
    <property type="entry name" value="GLTP"/>
    <property type="match status" value="1"/>
</dbReference>
<evidence type="ECO:0000259" key="3">
    <source>
        <dbReference type="Pfam" id="PF08718"/>
    </source>
</evidence>
<name>A0A212CK56_CEREH</name>
<dbReference type="GO" id="GO:1902387">
    <property type="term" value="F:ceramide 1-phosphate binding"/>
    <property type="evidence" value="ECO:0007669"/>
    <property type="project" value="TreeGrafter"/>
</dbReference>
<feature type="compositionally biased region" description="Basic and acidic residues" evidence="2">
    <location>
        <begin position="137"/>
        <end position="146"/>
    </location>
</feature>
<evidence type="ECO:0000313" key="4">
    <source>
        <dbReference type="EMBL" id="OWK06387.1"/>
    </source>
</evidence>